<protein>
    <submittedName>
        <fullName evidence="2">Uncharacterized protein</fullName>
    </submittedName>
</protein>
<dbReference type="AlphaFoldDB" id="A0A2T5PEP2"/>
<feature type="compositionally biased region" description="Low complexity" evidence="1">
    <location>
        <begin position="65"/>
        <end position="81"/>
    </location>
</feature>
<dbReference type="OrthoDB" id="7013325at2"/>
<proteinExistence type="predicted"/>
<evidence type="ECO:0000313" key="2">
    <source>
        <dbReference type="EMBL" id="PTU76206.1"/>
    </source>
</evidence>
<name>A0A2T5PEP2_9PSED</name>
<feature type="region of interest" description="Disordered" evidence="1">
    <location>
        <begin position="61"/>
        <end position="81"/>
    </location>
</feature>
<organism evidence="2 3">
    <name type="scientific">Pseudomonas mangrovi</name>
    <dbReference type="NCBI Taxonomy" id="2161748"/>
    <lineage>
        <taxon>Bacteria</taxon>
        <taxon>Pseudomonadati</taxon>
        <taxon>Pseudomonadota</taxon>
        <taxon>Gammaproteobacteria</taxon>
        <taxon>Pseudomonadales</taxon>
        <taxon>Pseudomonadaceae</taxon>
        <taxon>Pseudomonas</taxon>
    </lineage>
</organism>
<evidence type="ECO:0000256" key="1">
    <source>
        <dbReference type="SAM" id="MobiDB-lite"/>
    </source>
</evidence>
<dbReference type="RefSeq" id="WP_108104313.1">
    <property type="nucleotide sequence ID" value="NZ_QASN01000002.1"/>
</dbReference>
<evidence type="ECO:0000313" key="3">
    <source>
        <dbReference type="Proteomes" id="UP000244064"/>
    </source>
</evidence>
<keyword evidence="3" id="KW-1185">Reference proteome</keyword>
<accession>A0A2T5PEP2</accession>
<sequence length="97" mass="10575">MELNKAVLDCMQAVRRKLKQEMALDIRLSQQDAVSAMLSACLCSQSDEIRKLGAQLAELSDEHPQPVASARPVAASSPPAVHAGQSVRIYRGQRIYA</sequence>
<reference evidence="2 3" key="1">
    <citation type="submission" date="2018-04" db="EMBL/GenBank/DDBJ databases">
        <title>Pseudomonas sp. nov., isolated from mangrove soil.</title>
        <authorList>
            <person name="Chen C."/>
        </authorList>
    </citation>
    <scope>NUCLEOTIDE SEQUENCE [LARGE SCALE GENOMIC DNA]</scope>
    <source>
        <strain evidence="2 3">TC-11</strain>
    </source>
</reference>
<comment type="caution">
    <text evidence="2">The sequence shown here is derived from an EMBL/GenBank/DDBJ whole genome shotgun (WGS) entry which is preliminary data.</text>
</comment>
<gene>
    <name evidence="2" type="ORF">DBO85_00765</name>
</gene>
<dbReference type="EMBL" id="QASN01000002">
    <property type="protein sequence ID" value="PTU76206.1"/>
    <property type="molecule type" value="Genomic_DNA"/>
</dbReference>
<dbReference type="Proteomes" id="UP000244064">
    <property type="component" value="Unassembled WGS sequence"/>
</dbReference>